<dbReference type="EMBL" id="KV013972">
    <property type="protein sequence ID" value="KZV23019.1"/>
    <property type="molecule type" value="Genomic_DNA"/>
</dbReference>
<organism evidence="2 3">
    <name type="scientific">Dorcoceras hygrometricum</name>
    <dbReference type="NCBI Taxonomy" id="472368"/>
    <lineage>
        <taxon>Eukaryota</taxon>
        <taxon>Viridiplantae</taxon>
        <taxon>Streptophyta</taxon>
        <taxon>Embryophyta</taxon>
        <taxon>Tracheophyta</taxon>
        <taxon>Spermatophyta</taxon>
        <taxon>Magnoliopsida</taxon>
        <taxon>eudicotyledons</taxon>
        <taxon>Gunneridae</taxon>
        <taxon>Pentapetalae</taxon>
        <taxon>asterids</taxon>
        <taxon>lamiids</taxon>
        <taxon>Lamiales</taxon>
        <taxon>Gesneriaceae</taxon>
        <taxon>Didymocarpoideae</taxon>
        <taxon>Trichosporeae</taxon>
        <taxon>Loxocarpinae</taxon>
        <taxon>Dorcoceras</taxon>
    </lineage>
</organism>
<keyword evidence="3" id="KW-1185">Reference proteome</keyword>
<evidence type="ECO:0000256" key="1">
    <source>
        <dbReference type="SAM" id="MobiDB-lite"/>
    </source>
</evidence>
<feature type="region of interest" description="Disordered" evidence="1">
    <location>
        <begin position="154"/>
        <end position="177"/>
    </location>
</feature>
<dbReference type="Proteomes" id="UP000250235">
    <property type="component" value="Unassembled WGS sequence"/>
</dbReference>
<dbReference type="AlphaFoldDB" id="A0A2Z7AUB8"/>
<proteinExistence type="predicted"/>
<gene>
    <name evidence="2" type="ORF">F511_10855</name>
</gene>
<evidence type="ECO:0000313" key="2">
    <source>
        <dbReference type="EMBL" id="KZV23019.1"/>
    </source>
</evidence>
<sequence>MTSPELHRAAAASTKNLVAAAAQRRAKRDARPRATSCAHRAASAHRRLYAAVSPAACGATVCTRRRASLARGRRPLVGHPSCDLARRSGEGGGNSRPFHAQQFARPVVRCSAIFQPPFAASAHVRAAGGRGPPHAATRAWLQLELQERRLFTVGGDRSINQVHDRKRSPSDQPALED</sequence>
<protein>
    <submittedName>
        <fullName evidence="2">Uncharacterized protein</fullName>
    </submittedName>
</protein>
<reference evidence="2 3" key="1">
    <citation type="journal article" date="2015" name="Proc. Natl. Acad. Sci. U.S.A.">
        <title>The resurrection genome of Boea hygrometrica: A blueprint for survival of dehydration.</title>
        <authorList>
            <person name="Xiao L."/>
            <person name="Yang G."/>
            <person name="Zhang L."/>
            <person name="Yang X."/>
            <person name="Zhao S."/>
            <person name="Ji Z."/>
            <person name="Zhou Q."/>
            <person name="Hu M."/>
            <person name="Wang Y."/>
            <person name="Chen M."/>
            <person name="Xu Y."/>
            <person name="Jin H."/>
            <person name="Xiao X."/>
            <person name="Hu G."/>
            <person name="Bao F."/>
            <person name="Hu Y."/>
            <person name="Wan P."/>
            <person name="Li L."/>
            <person name="Deng X."/>
            <person name="Kuang T."/>
            <person name="Xiang C."/>
            <person name="Zhu J.K."/>
            <person name="Oliver M.J."/>
            <person name="He Y."/>
        </authorList>
    </citation>
    <scope>NUCLEOTIDE SEQUENCE [LARGE SCALE GENOMIC DNA]</scope>
    <source>
        <strain evidence="3">cv. XS01</strain>
    </source>
</reference>
<name>A0A2Z7AUB8_9LAMI</name>
<evidence type="ECO:0000313" key="3">
    <source>
        <dbReference type="Proteomes" id="UP000250235"/>
    </source>
</evidence>
<accession>A0A2Z7AUB8</accession>